<reference evidence="1" key="1">
    <citation type="journal article" date="2014" name="Front. Microbiol.">
        <title>High frequency of phylogenetically diverse reductive dehalogenase-homologous genes in deep subseafloor sedimentary metagenomes.</title>
        <authorList>
            <person name="Kawai M."/>
            <person name="Futagami T."/>
            <person name="Toyoda A."/>
            <person name="Takaki Y."/>
            <person name="Nishi S."/>
            <person name="Hori S."/>
            <person name="Arai W."/>
            <person name="Tsubouchi T."/>
            <person name="Morono Y."/>
            <person name="Uchiyama I."/>
            <person name="Ito T."/>
            <person name="Fujiyama A."/>
            <person name="Inagaki F."/>
            <person name="Takami H."/>
        </authorList>
    </citation>
    <scope>NUCLEOTIDE SEQUENCE</scope>
    <source>
        <strain evidence="1">Expedition CK06-06</strain>
    </source>
</reference>
<dbReference type="PANTHER" id="PTHR47683:SF2">
    <property type="entry name" value="RNA-BINDING S4 DOMAIN-CONTAINING PROTEIN"/>
    <property type="match status" value="1"/>
</dbReference>
<dbReference type="GO" id="GO:0003723">
    <property type="term" value="F:RNA binding"/>
    <property type="evidence" value="ECO:0007669"/>
    <property type="project" value="InterPro"/>
</dbReference>
<protein>
    <recommendedName>
        <fullName evidence="2">Pseudouridine synthase RsuA/RluA-like domain-containing protein</fullName>
    </recommendedName>
</protein>
<comment type="caution">
    <text evidence="1">The sequence shown here is derived from an EMBL/GenBank/DDBJ whole genome shotgun (WGS) entry which is preliminary data.</text>
</comment>
<gene>
    <name evidence="1" type="ORF">S01H4_25420</name>
</gene>
<sequence length="97" mass="11328">EKEYIVKFRGHIDEAKLNDLRHGLKLDGRTLKPATVHRINDFTLGIILREGRKRQIRRMGDLVDIRITSLTRIRIGKLNLDSLPAGKWRFFATDESF</sequence>
<evidence type="ECO:0008006" key="2">
    <source>
        <dbReference type="Google" id="ProtNLM"/>
    </source>
</evidence>
<dbReference type="AlphaFoldDB" id="X1B6E5"/>
<organism evidence="1">
    <name type="scientific">marine sediment metagenome</name>
    <dbReference type="NCBI Taxonomy" id="412755"/>
    <lineage>
        <taxon>unclassified sequences</taxon>
        <taxon>metagenomes</taxon>
        <taxon>ecological metagenomes</taxon>
    </lineage>
</organism>
<feature type="non-terminal residue" evidence="1">
    <location>
        <position position="1"/>
    </location>
</feature>
<dbReference type="Gene3D" id="3.30.70.1560">
    <property type="entry name" value="Alpha-L RNA-binding motif"/>
    <property type="match status" value="1"/>
</dbReference>
<accession>X1B6E5</accession>
<dbReference type="EMBL" id="BART01012093">
    <property type="protein sequence ID" value="GAG76872.1"/>
    <property type="molecule type" value="Genomic_DNA"/>
</dbReference>
<evidence type="ECO:0000313" key="1">
    <source>
        <dbReference type="EMBL" id="GAG76872.1"/>
    </source>
</evidence>
<dbReference type="GO" id="GO:0009982">
    <property type="term" value="F:pseudouridine synthase activity"/>
    <property type="evidence" value="ECO:0007669"/>
    <property type="project" value="InterPro"/>
</dbReference>
<dbReference type="GO" id="GO:0001522">
    <property type="term" value="P:pseudouridine synthesis"/>
    <property type="evidence" value="ECO:0007669"/>
    <property type="project" value="InterPro"/>
</dbReference>
<dbReference type="PANTHER" id="PTHR47683">
    <property type="entry name" value="PSEUDOURIDINE SYNTHASE FAMILY PROTEIN-RELATED"/>
    <property type="match status" value="1"/>
</dbReference>
<name>X1B6E5_9ZZZZ</name>
<dbReference type="SUPFAM" id="SSF55120">
    <property type="entry name" value="Pseudouridine synthase"/>
    <property type="match status" value="1"/>
</dbReference>
<dbReference type="InterPro" id="IPR020103">
    <property type="entry name" value="PsdUridine_synth_cat_dom_sf"/>
</dbReference>
<dbReference type="InterPro" id="IPR050343">
    <property type="entry name" value="RsuA_PseudoU_synthase"/>
</dbReference>
<dbReference type="InterPro" id="IPR042092">
    <property type="entry name" value="PsdUridine_s_RsuA/RluB/E/F_cat"/>
</dbReference>
<proteinExistence type="predicted"/>